<dbReference type="PANTHER" id="PTHR32196:SF69">
    <property type="entry name" value="BRANCHED-CHAIN AMINO ACID TRANSPORT SYSTEM, PERMEASE PROTEIN"/>
    <property type="match status" value="1"/>
</dbReference>
<dbReference type="Pfam" id="PF02653">
    <property type="entry name" value="BPD_transp_2"/>
    <property type="match status" value="1"/>
</dbReference>
<keyword evidence="2" id="KW-1003">Cell membrane</keyword>
<name>A0ABU5L9E2_9RICK</name>
<gene>
    <name evidence="7" type="ORF">Cyrtocomes_01141</name>
</gene>
<feature type="transmembrane region" description="Helical" evidence="6">
    <location>
        <begin position="7"/>
        <end position="28"/>
    </location>
</feature>
<dbReference type="PANTHER" id="PTHR32196">
    <property type="entry name" value="ABC TRANSPORTER PERMEASE PROTEIN YPHD-RELATED-RELATED"/>
    <property type="match status" value="1"/>
</dbReference>
<evidence type="ECO:0000256" key="6">
    <source>
        <dbReference type="SAM" id="Phobius"/>
    </source>
</evidence>
<dbReference type="Proteomes" id="UP001293791">
    <property type="component" value="Unassembled WGS sequence"/>
</dbReference>
<evidence type="ECO:0000256" key="2">
    <source>
        <dbReference type="ARBA" id="ARBA00022475"/>
    </source>
</evidence>
<evidence type="ECO:0000256" key="1">
    <source>
        <dbReference type="ARBA" id="ARBA00004651"/>
    </source>
</evidence>
<keyword evidence="4 6" id="KW-1133">Transmembrane helix</keyword>
<reference evidence="7 8" key="1">
    <citation type="submission" date="2023-02" db="EMBL/GenBank/DDBJ databases">
        <title>Host association and intracellularity evolved multiple times independently in the Rickettsiales.</title>
        <authorList>
            <person name="Castelli M."/>
            <person name="Nardi T."/>
            <person name="Gammuto L."/>
            <person name="Bellinzona G."/>
            <person name="Sabaneyeva E."/>
            <person name="Potekhin A."/>
            <person name="Serra V."/>
            <person name="Petroni G."/>
            <person name="Sassera D."/>
        </authorList>
    </citation>
    <scope>NUCLEOTIDE SEQUENCE [LARGE SCALE GENOMIC DNA]</scope>
    <source>
        <strain evidence="7 8">BOD18</strain>
    </source>
</reference>
<evidence type="ECO:0000313" key="7">
    <source>
        <dbReference type="EMBL" id="MDZ5762747.1"/>
    </source>
</evidence>
<accession>A0ABU5L9E2</accession>
<keyword evidence="8" id="KW-1185">Reference proteome</keyword>
<dbReference type="InterPro" id="IPR001851">
    <property type="entry name" value="ABC_transp_permease"/>
</dbReference>
<sequence>MIGMLSVYNALELGSIYGIAAIGVYLTFRIIDFPDLTVNSSFTSGAAVMAVMLSNSCNFYLSIITAGAVGAASGAVTAMLNTMLNIQSLLAGIISMIGLYSINMRIMGKPNVVMSSQEVSHYLYNFTPYIIAFLVCYLLYRFFHIRNRAWYEGFW</sequence>
<keyword evidence="5 6" id="KW-0472">Membrane</keyword>
<evidence type="ECO:0000256" key="4">
    <source>
        <dbReference type="ARBA" id="ARBA00022989"/>
    </source>
</evidence>
<keyword evidence="3 6" id="KW-0812">Transmembrane</keyword>
<feature type="transmembrane region" description="Helical" evidence="6">
    <location>
        <begin position="84"/>
        <end position="102"/>
    </location>
</feature>
<proteinExistence type="predicted"/>
<protein>
    <submittedName>
        <fullName evidence="7">ABC transporter permease N-terminal domain protein</fullName>
    </submittedName>
</protein>
<organism evidence="7 8">
    <name type="scientific">Candidatus Cyrtobacter comes</name>
    <dbReference type="NCBI Taxonomy" id="675776"/>
    <lineage>
        <taxon>Bacteria</taxon>
        <taxon>Pseudomonadati</taxon>
        <taxon>Pseudomonadota</taxon>
        <taxon>Alphaproteobacteria</taxon>
        <taxon>Rickettsiales</taxon>
        <taxon>Candidatus Midichloriaceae</taxon>
        <taxon>Candidatus Cyrtobacter</taxon>
    </lineage>
</organism>
<feature type="transmembrane region" description="Helical" evidence="6">
    <location>
        <begin position="48"/>
        <end position="72"/>
    </location>
</feature>
<dbReference type="EMBL" id="JARGYT010000101">
    <property type="protein sequence ID" value="MDZ5762747.1"/>
    <property type="molecule type" value="Genomic_DNA"/>
</dbReference>
<evidence type="ECO:0000313" key="8">
    <source>
        <dbReference type="Proteomes" id="UP001293791"/>
    </source>
</evidence>
<evidence type="ECO:0000256" key="5">
    <source>
        <dbReference type="ARBA" id="ARBA00023136"/>
    </source>
</evidence>
<feature type="transmembrane region" description="Helical" evidence="6">
    <location>
        <begin position="122"/>
        <end position="140"/>
    </location>
</feature>
<evidence type="ECO:0000256" key="3">
    <source>
        <dbReference type="ARBA" id="ARBA00022692"/>
    </source>
</evidence>
<comment type="caution">
    <text evidence="7">The sequence shown here is derived from an EMBL/GenBank/DDBJ whole genome shotgun (WGS) entry which is preliminary data.</text>
</comment>
<comment type="subcellular location">
    <subcellularLocation>
        <location evidence="1">Cell membrane</location>
        <topology evidence="1">Multi-pass membrane protein</topology>
    </subcellularLocation>
</comment>